<dbReference type="AlphaFoldDB" id="A0A0F6QZF2"/>
<keyword evidence="4" id="KW-1185">Reference proteome</keyword>
<organism evidence="2 4">
    <name type="scientific">Corynebacterium kutscheri</name>
    <dbReference type="NCBI Taxonomy" id="35755"/>
    <lineage>
        <taxon>Bacteria</taxon>
        <taxon>Bacillati</taxon>
        <taxon>Actinomycetota</taxon>
        <taxon>Actinomycetes</taxon>
        <taxon>Mycobacteriales</taxon>
        <taxon>Corynebacteriaceae</taxon>
        <taxon>Corynebacterium</taxon>
    </lineage>
</organism>
<dbReference type="KEGG" id="cku:UL82_02300"/>
<dbReference type="STRING" id="35755.UL82_02300"/>
<dbReference type="OrthoDB" id="4413216at2"/>
<name>A0A0F6QZF2_9CORY</name>
<evidence type="ECO:0000313" key="5">
    <source>
        <dbReference type="Proteomes" id="UP000271380"/>
    </source>
</evidence>
<sequence>MAITIAPDEQVRVDVTTSLAGLSYSVIQLIFYTAVFWMVIGFLDRMGTETVSVDARNAVVALWLAVVIWRFIIPIASLRRRRLILTDRRLILRTPGMRGYTEEFSLQAIRKVQRKRRTLVLGVAGYNQTISITDIPRAKRVATMLVESLPVVSY</sequence>
<evidence type="ECO:0000256" key="1">
    <source>
        <dbReference type="SAM" id="Phobius"/>
    </source>
</evidence>
<dbReference type="RefSeq" id="WP_046438801.1">
    <property type="nucleotide sequence ID" value="NZ_CP011312.1"/>
</dbReference>
<dbReference type="HOGENOM" id="CLU_115313_0_0_11"/>
<dbReference type="Proteomes" id="UP000033457">
    <property type="component" value="Chromosome"/>
</dbReference>
<reference evidence="2 4" key="1">
    <citation type="journal article" date="2015" name="Genome Announc.">
        <title>Complete Genome Sequence of Corynebacterium kutscheri DSM 20755, a Corynebacterial Type Strain with Remarkably Low G+C Content of Chromosomal DNA.</title>
        <authorList>
            <person name="Ruckert C."/>
            <person name="Albersmeier A."/>
            <person name="Winkler A."/>
            <person name="Tauch A."/>
        </authorList>
    </citation>
    <scope>NUCLEOTIDE SEQUENCE [LARGE SCALE GENOMIC DNA]</scope>
    <source>
        <strain evidence="2 4">DSM 20755</strain>
    </source>
</reference>
<feature type="transmembrane region" description="Helical" evidence="1">
    <location>
        <begin position="21"/>
        <end position="40"/>
    </location>
</feature>
<evidence type="ECO:0000313" key="4">
    <source>
        <dbReference type="Proteomes" id="UP000033457"/>
    </source>
</evidence>
<proteinExistence type="predicted"/>
<dbReference type="Proteomes" id="UP000271380">
    <property type="component" value="Chromosome"/>
</dbReference>
<dbReference type="EMBL" id="CP011312">
    <property type="protein sequence ID" value="AKE40685.1"/>
    <property type="molecule type" value="Genomic_DNA"/>
</dbReference>
<protein>
    <submittedName>
        <fullName evidence="3">Membrane protein</fullName>
    </submittedName>
</protein>
<keyword evidence="1" id="KW-1133">Transmembrane helix</keyword>
<feature type="transmembrane region" description="Helical" evidence="1">
    <location>
        <begin position="60"/>
        <end position="78"/>
    </location>
</feature>
<keyword evidence="1" id="KW-0812">Transmembrane</keyword>
<accession>A0A0F6QZF2</accession>
<gene>
    <name evidence="3" type="ORF">NCTC949_00231</name>
    <name evidence="2" type="ORF">UL82_02300</name>
</gene>
<evidence type="ECO:0000313" key="2">
    <source>
        <dbReference type="EMBL" id="AKE40685.1"/>
    </source>
</evidence>
<keyword evidence="1" id="KW-0472">Membrane</keyword>
<dbReference type="EMBL" id="LR134377">
    <property type="protein sequence ID" value="VEH04706.1"/>
    <property type="molecule type" value="Genomic_DNA"/>
</dbReference>
<evidence type="ECO:0000313" key="3">
    <source>
        <dbReference type="EMBL" id="VEH04706.1"/>
    </source>
</evidence>
<reference evidence="3 5" key="2">
    <citation type="submission" date="2018-12" db="EMBL/GenBank/DDBJ databases">
        <authorList>
            <consortium name="Pathogen Informatics"/>
        </authorList>
    </citation>
    <scope>NUCLEOTIDE SEQUENCE [LARGE SCALE GENOMIC DNA]</scope>
    <source>
        <strain evidence="3 5">NCTC949</strain>
    </source>
</reference>